<keyword evidence="5" id="KW-1185">Reference proteome</keyword>
<name>A0A2V1GRE8_9GAMM</name>
<protein>
    <submittedName>
        <fullName evidence="4">Thiosulfate sulfurtransferase GlpE</fullName>
    </submittedName>
</protein>
<keyword evidence="2 4" id="KW-0808">Transferase</keyword>
<dbReference type="PROSITE" id="PS00380">
    <property type="entry name" value="RHODANESE_1"/>
    <property type="match status" value="1"/>
</dbReference>
<evidence type="ECO:0000313" key="4">
    <source>
        <dbReference type="EMBL" id="PVZ64974.1"/>
    </source>
</evidence>
<dbReference type="PROSITE" id="PS50206">
    <property type="entry name" value="RHODANESE_3"/>
    <property type="match status" value="1"/>
</dbReference>
<evidence type="ECO:0000256" key="1">
    <source>
        <dbReference type="ARBA" id="ARBA00022490"/>
    </source>
</evidence>
<dbReference type="PANTHER" id="PTHR43031:SF6">
    <property type="entry name" value="THIOSULFATE SULFURTRANSFERASE GLPE"/>
    <property type="match status" value="1"/>
</dbReference>
<dbReference type="Pfam" id="PF00581">
    <property type="entry name" value="Rhodanese"/>
    <property type="match status" value="1"/>
</dbReference>
<dbReference type="InterPro" id="IPR050229">
    <property type="entry name" value="GlpE_sulfurtransferase"/>
</dbReference>
<dbReference type="SMART" id="SM00450">
    <property type="entry name" value="RHOD"/>
    <property type="match status" value="1"/>
</dbReference>
<dbReference type="Proteomes" id="UP000244906">
    <property type="component" value="Unassembled WGS sequence"/>
</dbReference>
<dbReference type="InterPro" id="IPR001307">
    <property type="entry name" value="Thiosulphate_STrfase_CS"/>
</dbReference>
<dbReference type="RefSeq" id="WP_116688729.1">
    <property type="nucleotide sequence ID" value="NZ_CAWNYD010000011.1"/>
</dbReference>
<reference evidence="4 5" key="1">
    <citation type="submission" date="2018-04" db="EMBL/GenBank/DDBJ databases">
        <title>Thalassorhabdus spongiae gen. nov., sp. nov., isolated from a marine sponge in South-West Iceland.</title>
        <authorList>
            <person name="Knobloch S."/>
            <person name="Daussin A."/>
            <person name="Johannsson R."/>
            <person name="Marteinsson V.T."/>
        </authorList>
    </citation>
    <scope>NUCLEOTIDE SEQUENCE [LARGE SCALE GENOMIC DNA]</scope>
    <source>
        <strain evidence="4 5">Hp12</strain>
    </source>
</reference>
<proteinExistence type="predicted"/>
<dbReference type="EMBL" id="QDDL01000011">
    <property type="protein sequence ID" value="PVZ64974.1"/>
    <property type="molecule type" value="Genomic_DNA"/>
</dbReference>
<comment type="caution">
    <text evidence="4">The sequence shown here is derived from an EMBL/GenBank/DDBJ whole genome shotgun (WGS) entry which is preliminary data.</text>
</comment>
<dbReference type="InterPro" id="IPR023695">
    <property type="entry name" value="Thiosulf_sulfurTrfase"/>
</dbReference>
<dbReference type="Gene3D" id="3.40.250.10">
    <property type="entry name" value="Rhodanese-like domain"/>
    <property type="match status" value="1"/>
</dbReference>
<evidence type="ECO:0000313" key="5">
    <source>
        <dbReference type="Proteomes" id="UP000244906"/>
    </source>
</evidence>
<dbReference type="NCBIfam" id="NF001195">
    <property type="entry name" value="PRK00162.1"/>
    <property type="match status" value="1"/>
</dbReference>
<accession>A0A2V1GRE8</accession>
<dbReference type="GO" id="GO:0005737">
    <property type="term" value="C:cytoplasm"/>
    <property type="evidence" value="ECO:0007669"/>
    <property type="project" value="InterPro"/>
</dbReference>
<dbReference type="InterPro" id="IPR036873">
    <property type="entry name" value="Rhodanese-like_dom_sf"/>
</dbReference>
<organism evidence="4 5">
    <name type="scientific">Pelagibaculum spongiae</name>
    <dbReference type="NCBI Taxonomy" id="2080658"/>
    <lineage>
        <taxon>Bacteria</taxon>
        <taxon>Pseudomonadati</taxon>
        <taxon>Pseudomonadota</taxon>
        <taxon>Gammaproteobacteria</taxon>
        <taxon>Oceanospirillales</taxon>
        <taxon>Pelagibaculum</taxon>
    </lineage>
</organism>
<gene>
    <name evidence="4" type="ORF">DC094_19115</name>
</gene>
<dbReference type="InterPro" id="IPR001763">
    <property type="entry name" value="Rhodanese-like_dom"/>
</dbReference>
<evidence type="ECO:0000256" key="2">
    <source>
        <dbReference type="ARBA" id="ARBA00022679"/>
    </source>
</evidence>
<feature type="domain" description="Rhodanese" evidence="3">
    <location>
        <begin position="17"/>
        <end position="101"/>
    </location>
</feature>
<dbReference type="PANTHER" id="PTHR43031">
    <property type="entry name" value="FAD-DEPENDENT OXIDOREDUCTASE"/>
    <property type="match status" value="1"/>
</dbReference>
<dbReference type="AlphaFoldDB" id="A0A2V1GRE8"/>
<evidence type="ECO:0000259" key="3">
    <source>
        <dbReference type="PROSITE" id="PS50206"/>
    </source>
</evidence>
<sequence length="103" mass="11450">MSQVQQIDITGVKTLLEKEDCLLVDIREPAIFQQGHIPGAVHLGNHNLEQVLNEAEFDQPVVVCCYHGISSISVADYLIQRGFEEVYSLAGGFEAWARENPLP</sequence>
<dbReference type="OrthoDB" id="9811849at2"/>
<dbReference type="SUPFAM" id="SSF52821">
    <property type="entry name" value="Rhodanese/Cell cycle control phosphatase"/>
    <property type="match status" value="1"/>
</dbReference>
<keyword evidence="1" id="KW-0963">Cytoplasm</keyword>
<dbReference type="GO" id="GO:0004792">
    <property type="term" value="F:thiosulfate-cyanide sulfurtransferase activity"/>
    <property type="evidence" value="ECO:0007669"/>
    <property type="project" value="InterPro"/>
</dbReference>
<dbReference type="CDD" id="cd01444">
    <property type="entry name" value="GlpE_ST"/>
    <property type="match status" value="1"/>
</dbReference>